<dbReference type="PANTHER" id="PTHR12389:SF0">
    <property type="entry name" value="E3 UBIQUITIN-PROTEIN LIGASE LISTERIN"/>
    <property type="match status" value="1"/>
</dbReference>
<evidence type="ECO:0000256" key="3">
    <source>
        <dbReference type="ARBA" id="ARBA00004906"/>
    </source>
</evidence>
<sequence>MPSIIGAWLAGIYDNDKSVSRAAQESFKLVFPSEEKYKGVWRIYQADIVQYGENVIMNESPNTLSDERTTSPDDANAKYYRTLAAVLMMITNLIENIEIKELTKSQPQIGSLLATDKLWKFASSPDAFVRRSIYRLLLVSLDKQGSHLDPSILSSTMLASALHAPQLGSSYDYIRATTHLSIALPSVWIGDYTGTGKKSAKNRLCYFLRKGSQGGPLDFWTCVESLMRSLPQILMIEEIQSSSQSDTQSELPSFEVLNALHDGIINKDEPRSNSISAWLAYLSTAQLVCDSLKTDKKPLFLERHVVPLVIQYIRPSLDHSQWSISGPEARNVCQKACMQTLSEAEPVFLSTWQDLSSKLIEDLKVSLPEQSKDYIKSQDSISSQMTRYYALQNQLDGQTSSVAARQCFHTSMGKPYGAASAIDTAIQHFPDLIRTHDDLRTKMHTYGNETIPQLLLSPSSTKLMHSLDLLRQICDVGEGFAECIKLLDQAPRSSKKTAALRILLSSRAIASNPPLRSIAASTLDQALEENNVSDWNIVAAAVSNADAPGDMIDEFLAKMAADLSMHDHRQSSLDGFSIVNGTASNTVKRYSTTPLGAPLLEKLLFLASGSEVNIAEQASALVQAMEEKPLENELGSEALTPRLNIIQRGFAEVTNESLPITSLCNQSKDILNRALDTERSVTAAKLLPSREQWSHALVPFLSRLPESSLSLTTTFGGATGLIKTFESSSPPVARDQEGQSLAIRVARYVTELLNDSITFDLDTEDMELVLSENLSLVVQLASDDISVQSLMPLWNAPKIDSDNGLVDFIANAQNMLTRLFQMSSKPNLKAELKQALLDRSRGDSAISYRYGRCFSTINAEDSEIGSMSQNAYLAQVKAILKSNQPFLATALLTSVPGSKEITHLVNEILANTTALDFENNREQILRLLIYLNATLQNHPATVEEVPQQRSVFFVKHMVNILKFPDASMQTEILKSFHPVLPQINTIYGTFWSDIIQTIQTAFEKANTSLELPLLGTSLRLLALLRKQFMQDGNDDLHDAWAEYRTPIAKALIYLIGKLKDSHDRSDQPRRIINEILCRQAVDLRQDIGDQVEELYPALASESESLQTAAYEILHANIPPKQEQLSLEKALEKSFEARLPEELLSLILAAPSAADSEAASLLPIRSYLLSWQLVLDHWKNASYALQADYCKNLQEGTYMSDLLQLTFDILITTRQKPVDASKFSIDLYEINAEPPQRDVEWLLIHAYYLLLLYLPSLTRSWWRDNTSRQTNSTVQNWTEKYVSPLVISAELSAIKDWAAAQDSSITASETPLSVKVSQTTHEISASLPVDEQLTTIGIRLPPSYPLSRAEISGIHRVGVAENRWQSWIRNAQGQLTVSDGGSNALIDCILAWRRNVTAALKGQTECAICYSVVGADKTLPKKECPTCKNRFHAGCLFRWFKSSNSSSCPLCRNTFAY</sequence>
<comment type="caution">
    <text evidence="18">The sequence shown here is derived from an EMBL/GenBank/DDBJ whole genome shotgun (WGS) entry which is preliminary data.</text>
</comment>
<dbReference type="SUPFAM" id="SSF57850">
    <property type="entry name" value="RING/U-box"/>
    <property type="match status" value="1"/>
</dbReference>
<keyword evidence="13 16" id="KW-0862">Zinc</keyword>
<dbReference type="InterPro" id="IPR013083">
    <property type="entry name" value="Znf_RING/FYVE/PHD"/>
</dbReference>
<dbReference type="EMBL" id="JAPUFD010000005">
    <property type="protein sequence ID" value="MDI1487470.1"/>
    <property type="molecule type" value="Genomic_DNA"/>
</dbReference>
<keyword evidence="19" id="KW-1185">Reference proteome</keyword>
<gene>
    <name evidence="18" type="ORF">OHK93_006740</name>
</gene>
<comment type="catalytic activity">
    <reaction evidence="1 16">
        <text>S-ubiquitinyl-[E2 ubiquitin-conjugating enzyme]-L-cysteine + [acceptor protein]-L-lysine = [E2 ubiquitin-conjugating enzyme]-L-cysteine + N(6)-ubiquitinyl-[acceptor protein]-L-lysine.</text>
        <dbReference type="EC" id="2.3.2.27"/>
    </reaction>
</comment>
<dbReference type="Pfam" id="PF22999">
    <property type="entry name" value="LTN1_E3_ligase_6th"/>
    <property type="match status" value="1"/>
</dbReference>
<dbReference type="GO" id="GO:0061630">
    <property type="term" value="F:ubiquitin protein ligase activity"/>
    <property type="evidence" value="ECO:0007669"/>
    <property type="project" value="UniProtKB-UniRule"/>
</dbReference>
<evidence type="ECO:0000256" key="6">
    <source>
        <dbReference type="ARBA" id="ARBA00017157"/>
    </source>
</evidence>
<dbReference type="Pfam" id="PF22958">
    <property type="entry name" value="Ltn1_1st"/>
    <property type="match status" value="1"/>
</dbReference>
<evidence type="ECO:0000256" key="16">
    <source>
        <dbReference type="RuleBase" id="RU367090"/>
    </source>
</evidence>
<evidence type="ECO:0000256" key="13">
    <source>
        <dbReference type="ARBA" id="ARBA00022833"/>
    </source>
</evidence>
<comment type="subunit">
    <text evidence="16">Component of the ribosome quality control complex (RQC).</text>
</comment>
<evidence type="ECO:0000313" key="19">
    <source>
        <dbReference type="Proteomes" id="UP001161017"/>
    </source>
</evidence>
<comment type="function">
    <text evidence="14">E3 ubiquitin-protein ligase component of the ribosome quality control complex (RQC), a ribosome-associated complex that mediates ubiquitination and extraction of incompletely synthesized nascent chains for proteasomal degradation. Mediates ubiquitination of proteins derived from mRNAs lacking stop codons (non-stop proteins) and other translation arrest products induced by poly-lysine sequences and tandem rare codons. Ubiquitination leads to CDC48 recruitment for extraction and degradation of the incomplete translation product. May indirectly play a role in chromatin function and transcription.</text>
</comment>
<comment type="subcellular location">
    <subcellularLocation>
        <location evidence="2">Cytoplasm</location>
        <location evidence="2">Cytosol</location>
    </subcellularLocation>
</comment>
<dbReference type="GO" id="GO:1990116">
    <property type="term" value="P:ribosome-associated ubiquitin-dependent protein catabolic process"/>
    <property type="evidence" value="ECO:0007669"/>
    <property type="project" value="UniProtKB-UniRule"/>
</dbReference>
<name>A0AA43TUV0_9LECA</name>
<evidence type="ECO:0000256" key="11">
    <source>
        <dbReference type="ARBA" id="ARBA00022771"/>
    </source>
</evidence>
<evidence type="ECO:0000256" key="15">
    <source>
        <dbReference type="PROSITE-ProRule" id="PRU00175"/>
    </source>
</evidence>
<protein>
    <recommendedName>
        <fullName evidence="6 16">E3 ubiquitin-protein ligase listerin</fullName>
        <ecNumber evidence="5 16">2.3.2.27</ecNumber>
    </recommendedName>
    <alternativeName>
        <fullName evidence="16">RING-type E3 ubiquitin transferase listerin</fullName>
    </alternativeName>
</protein>
<evidence type="ECO:0000256" key="5">
    <source>
        <dbReference type="ARBA" id="ARBA00012483"/>
    </source>
</evidence>
<keyword evidence="11 15" id="KW-0863">Zinc-finger</keyword>
<keyword evidence="9 16" id="KW-0479">Metal-binding</keyword>
<evidence type="ECO:0000256" key="2">
    <source>
        <dbReference type="ARBA" id="ARBA00004514"/>
    </source>
</evidence>
<dbReference type="InterPro" id="IPR001841">
    <property type="entry name" value="Znf_RING"/>
</dbReference>
<evidence type="ECO:0000256" key="7">
    <source>
        <dbReference type="ARBA" id="ARBA00022490"/>
    </source>
</evidence>
<dbReference type="InterPro" id="IPR039804">
    <property type="entry name" value="RING-CH-C4HC3_LTN1"/>
</dbReference>
<evidence type="ECO:0000256" key="14">
    <source>
        <dbReference type="ARBA" id="ARBA00055150"/>
    </source>
</evidence>
<evidence type="ECO:0000256" key="9">
    <source>
        <dbReference type="ARBA" id="ARBA00022723"/>
    </source>
</evidence>
<dbReference type="CDD" id="cd16491">
    <property type="entry name" value="RING-CH-C4HC3_LTN1"/>
    <property type="match status" value="1"/>
</dbReference>
<comment type="function">
    <text evidence="16">E3 ubiquitin-protein ligase. Component of the ribosome quality control complex (RQC), a ribosome-associated complex that mediates ubiquitination and extraction of incompletely synthesized nascent chains for proteasomal degradation.</text>
</comment>
<keyword evidence="12 16" id="KW-0833">Ubl conjugation pathway</keyword>
<organism evidence="18 19">
    <name type="scientific">Ramalina farinacea</name>
    <dbReference type="NCBI Taxonomy" id="258253"/>
    <lineage>
        <taxon>Eukaryota</taxon>
        <taxon>Fungi</taxon>
        <taxon>Dikarya</taxon>
        <taxon>Ascomycota</taxon>
        <taxon>Pezizomycotina</taxon>
        <taxon>Lecanoromycetes</taxon>
        <taxon>OSLEUM clade</taxon>
        <taxon>Lecanoromycetidae</taxon>
        <taxon>Lecanorales</taxon>
        <taxon>Lecanorineae</taxon>
        <taxon>Ramalinaceae</taxon>
        <taxon>Ramalina</taxon>
    </lineage>
</organism>
<dbReference type="PANTHER" id="PTHR12389">
    <property type="entry name" value="ZINC FINGER PROTEIN 294"/>
    <property type="match status" value="1"/>
</dbReference>
<keyword evidence="7" id="KW-0963">Cytoplasm</keyword>
<dbReference type="Gene3D" id="3.30.40.10">
    <property type="entry name" value="Zinc/RING finger domain, C3HC4 (zinc finger)"/>
    <property type="match status" value="1"/>
</dbReference>
<keyword evidence="8 16" id="KW-0808">Transferase</keyword>
<dbReference type="InterPro" id="IPR054478">
    <property type="entry name" value="LTN1_UBC"/>
</dbReference>
<proteinExistence type="inferred from homology"/>
<dbReference type="Proteomes" id="UP001161017">
    <property type="component" value="Unassembled WGS sequence"/>
</dbReference>
<evidence type="ECO:0000256" key="10">
    <source>
        <dbReference type="ARBA" id="ARBA00022737"/>
    </source>
</evidence>
<dbReference type="Pfam" id="PF23009">
    <property type="entry name" value="UBC_like"/>
    <property type="match status" value="1"/>
</dbReference>
<reference evidence="18" key="1">
    <citation type="journal article" date="2023" name="Genome Biol. Evol.">
        <title>First Whole Genome Sequence and Flow Cytometry Genome Size Data for the Lichen-Forming Fungus Ramalina farinacea (Ascomycota).</title>
        <authorList>
            <person name="Llewellyn T."/>
            <person name="Mian S."/>
            <person name="Hill R."/>
            <person name="Leitch I.J."/>
            <person name="Gaya E."/>
        </authorList>
    </citation>
    <scope>NUCLEOTIDE SEQUENCE</scope>
    <source>
        <strain evidence="18">LIQ254RAFAR</strain>
    </source>
</reference>
<comment type="similarity">
    <text evidence="4 16">Belongs to the LTN1 family.</text>
</comment>
<evidence type="ECO:0000256" key="1">
    <source>
        <dbReference type="ARBA" id="ARBA00000900"/>
    </source>
</evidence>
<dbReference type="GO" id="GO:0072344">
    <property type="term" value="P:rescue of stalled ribosome"/>
    <property type="evidence" value="ECO:0007669"/>
    <property type="project" value="UniProtKB-UniRule"/>
</dbReference>
<dbReference type="PROSITE" id="PS50089">
    <property type="entry name" value="ZF_RING_2"/>
    <property type="match status" value="1"/>
</dbReference>
<evidence type="ECO:0000313" key="18">
    <source>
        <dbReference type="EMBL" id="MDI1487470.1"/>
    </source>
</evidence>
<dbReference type="GO" id="GO:0008270">
    <property type="term" value="F:zinc ion binding"/>
    <property type="evidence" value="ECO:0007669"/>
    <property type="project" value="UniProtKB-KW"/>
</dbReference>
<dbReference type="GO" id="GO:0005829">
    <property type="term" value="C:cytosol"/>
    <property type="evidence" value="ECO:0007669"/>
    <property type="project" value="UniProtKB-SubCell"/>
</dbReference>
<dbReference type="FunFam" id="3.30.40.10:FF:000038">
    <property type="entry name" value="E3 ubiquitin-protein ligase listerin"/>
    <property type="match status" value="1"/>
</dbReference>
<dbReference type="SMART" id="SM01197">
    <property type="entry name" value="FANCL_C"/>
    <property type="match status" value="1"/>
</dbReference>
<evidence type="ECO:0000256" key="8">
    <source>
        <dbReference type="ARBA" id="ARBA00022679"/>
    </source>
</evidence>
<keyword evidence="10" id="KW-0677">Repeat</keyword>
<feature type="domain" description="RING-type" evidence="17">
    <location>
        <begin position="1405"/>
        <end position="1451"/>
    </location>
</feature>
<evidence type="ECO:0000256" key="4">
    <source>
        <dbReference type="ARBA" id="ARBA00007997"/>
    </source>
</evidence>
<dbReference type="GO" id="GO:0043023">
    <property type="term" value="F:ribosomal large subunit binding"/>
    <property type="evidence" value="ECO:0007669"/>
    <property type="project" value="TreeGrafter"/>
</dbReference>
<evidence type="ECO:0000256" key="12">
    <source>
        <dbReference type="ARBA" id="ARBA00022786"/>
    </source>
</evidence>
<comment type="pathway">
    <text evidence="3 16">Protein modification; protein ubiquitination.</text>
</comment>
<dbReference type="GO" id="GO:1990112">
    <property type="term" value="C:RQC complex"/>
    <property type="evidence" value="ECO:0007669"/>
    <property type="project" value="UniProtKB-UniRule"/>
</dbReference>
<dbReference type="Pfam" id="PF13639">
    <property type="entry name" value="zf-RING_2"/>
    <property type="match status" value="1"/>
</dbReference>
<accession>A0AA43TUV0</accession>
<dbReference type="InterPro" id="IPR039795">
    <property type="entry name" value="LTN1/Rkr1"/>
</dbReference>
<dbReference type="InterPro" id="IPR054476">
    <property type="entry name" value="Ltn1_N"/>
</dbReference>
<dbReference type="EC" id="2.3.2.27" evidence="5 16"/>
<evidence type="ECO:0000259" key="17">
    <source>
        <dbReference type="PROSITE" id="PS50089"/>
    </source>
</evidence>
<dbReference type="InterPro" id="IPR054477">
    <property type="entry name" value="LTN1_E3_ligase_6th"/>
</dbReference>